<reference evidence="1 2" key="1">
    <citation type="submission" date="2019-06" db="EMBL/GenBank/DDBJ databases">
        <title>Draft genomes of female and male turbot (Scophthalmus maximus).</title>
        <authorList>
            <person name="Xu H."/>
            <person name="Xu X.-W."/>
            <person name="Shao C."/>
            <person name="Chen S."/>
        </authorList>
    </citation>
    <scope>NUCLEOTIDE SEQUENCE [LARGE SCALE GENOMIC DNA]</scope>
    <source>
        <strain evidence="1">Ysfricsl-2016a</strain>
        <tissue evidence="1">Blood</tissue>
    </source>
</reference>
<comment type="caution">
    <text evidence="1">The sequence shown here is derived from an EMBL/GenBank/DDBJ whole genome shotgun (WGS) entry which is preliminary data.</text>
</comment>
<dbReference type="AlphaFoldDB" id="A0A6A4S0U1"/>
<evidence type="ECO:0000313" key="1">
    <source>
        <dbReference type="EMBL" id="KAF0025250.1"/>
    </source>
</evidence>
<name>A0A6A4S0U1_SCOMX</name>
<gene>
    <name evidence="1" type="ORF">F2P81_022131</name>
</gene>
<protein>
    <submittedName>
        <fullName evidence="1">Uncharacterized protein</fullName>
    </submittedName>
</protein>
<dbReference type="EMBL" id="VEVO01000020">
    <property type="protein sequence ID" value="KAF0025250.1"/>
    <property type="molecule type" value="Genomic_DNA"/>
</dbReference>
<sequence length="182" mass="20666">MVACGCGDSFSAFSAKAVAERRERTEGGTRREGVMWTPRDRFAGESRGRNGKRLRVFRGERVGERDGGMGKPEPCTDARELRFLFCAPRHDASLRWLHRRAVLKREGCSEFNVCGYTGEYRARFHIQTLQPTQERGLQPHYAQNDVHGTPLAHQPHHLLLPFLTDREGVCCTAPFSKAFFCI</sequence>
<evidence type="ECO:0000313" key="2">
    <source>
        <dbReference type="Proteomes" id="UP000438429"/>
    </source>
</evidence>
<dbReference type="Proteomes" id="UP000438429">
    <property type="component" value="Unassembled WGS sequence"/>
</dbReference>
<organism evidence="1 2">
    <name type="scientific">Scophthalmus maximus</name>
    <name type="common">Turbot</name>
    <name type="synonym">Psetta maxima</name>
    <dbReference type="NCBI Taxonomy" id="52904"/>
    <lineage>
        <taxon>Eukaryota</taxon>
        <taxon>Metazoa</taxon>
        <taxon>Chordata</taxon>
        <taxon>Craniata</taxon>
        <taxon>Vertebrata</taxon>
        <taxon>Euteleostomi</taxon>
        <taxon>Actinopterygii</taxon>
        <taxon>Neopterygii</taxon>
        <taxon>Teleostei</taxon>
        <taxon>Neoteleostei</taxon>
        <taxon>Acanthomorphata</taxon>
        <taxon>Carangaria</taxon>
        <taxon>Pleuronectiformes</taxon>
        <taxon>Pleuronectoidei</taxon>
        <taxon>Scophthalmidae</taxon>
        <taxon>Scophthalmus</taxon>
    </lineage>
</organism>
<accession>A0A6A4S0U1</accession>
<proteinExistence type="predicted"/>